<protein>
    <submittedName>
        <fullName evidence="1">Uncharacterized protein</fullName>
    </submittedName>
</protein>
<organism evidence="1 2">
    <name type="scientific">Datura stramonium</name>
    <name type="common">Jimsonweed</name>
    <name type="synonym">Common thornapple</name>
    <dbReference type="NCBI Taxonomy" id="4076"/>
    <lineage>
        <taxon>Eukaryota</taxon>
        <taxon>Viridiplantae</taxon>
        <taxon>Streptophyta</taxon>
        <taxon>Embryophyta</taxon>
        <taxon>Tracheophyta</taxon>
        <taxon>Spermatophyta</taxon>
        <taxon>Magnoliopsida</taxon>
        <taxon>eudicotyledons</taxon>
        <taxon>Gunneridae</taxon>
        <taxon>Pentapetalae</taxon>
        <taxon>asterids</taxon>
        <taxon>lamiids</taxon>
        <taxon>Solanales</taxon>
        <taxon>Solanaceae</taxon>
        <taxon>Solanoideae</taxon>
        <taxon>Datureae</taxon>
        <taxon>Datura</taxon>
    </lineage>
</organism>
<gene>
    <name evidence="1" type="ORF">HAX54_020535</name>
</gene>
<evidence type="ECO:0000313" key="2">
    <source>
        <dbReference type="Proteomes" id="UP000823775"/>
    </source>
</evidence>
<evidence type="ECO:0000313" key="1">
    <source>
        <dbReference type="EMBL" id="MCD9561429.1"/>
    </source>
</evidence>
<comment type="caution">
    <text evidence="1">The sequence shown here is derived from an EMBL/GenBank/DDBJ whole genome shotgun (WGS) entry which is preliminary data.</text>
</comment>
<dbReference type="Proteomes" id="UP000823775">
    <property type="component" value="Unassembled WGS sequence"/>
</dbReference>
<keyword evidence="2" id="KW-1185">Reference proteome</keyword>
<proteinExistence type="predicted"/>
<sequence length="132" mass="15146">MLLSHKGSLSSLSRRDIFVISYLLKNLRINWAKWFLGYMQKSYQDSGGNNSLLYGLLISRIVKDIGIDLSKYPAKEVSSTYDSWSFASIRYVLYEGTWLKKSRFKPKHKVDVEEIPSINDFGDALKAIVDSL</sequence>
<accession>A0ABS8UR87</accession>
<name>A0ABS8UR87_DATST</name>
<reference evidence="1 2" key="1">
    <citation type="journal article" date="2021" name="BMC Genomics">
        <title>Datura genome reveals duplications of psychoactive alkaloid biosynthetic genes and high mutation rate following tissue culture.</title>
        <authorList>
            <person name="Rajewski A."/>
            <person name="Carter-House D."/>
            <person name="Stajich J."/>
            <person name="Litt A."/>
        </authorList>
    </citation>
    <scope>NUCLEOTIDE SEQUENCE [LARGE SCALE GENOMIC DNA]</scope>
    <source>
        <strain evidence="1">AR-01</strain>
    </source>
</reference>
<dbReference type="EMBL" id="JACEIK010002474">
    <property type="protein sequence ID" value="MCD9561429.1"/>
    <property type="molecule type" value="Genomic_DNA"/>
</dbReference>